<organism evidence="3 4">
    <name type="scientific">Allacma fusca</name>
    <dbReference type="NCBI Taxonomy" id="39272"/>
    <lineage>
        <taxon>Eukaryota</taxon>
        <taxon>Metazoa</taxon>
        <taxon>Ecdysozoa</taxon>
        <taxon>Arthropoda</taxon>
        <taxon>Hexapoda</taxon>
        <taxon>Collembola</taxon>
        <taxon>Symphypleona</taxon>
        <taxon>Sminthuridae</taxon>
        <taxon>Allacma</taxon>
    </lineage>
</organism>
<feature type="non-terminal residue" evidence="3">
    <location>
        <position position="1"/>
    </location>
</feature>
<reference evidence="3" key="1">
    <citation type="submission" date="2021-06" db="EMBL/GenBank/DDBJ databases">
        <authorList>
            <person name="Hodson N. C."/>
            <person name="Mongue J. A."/>
            <person name="Jaron S. K."/>
        </authorList>
    </citation>
    <scope>NUCLEOTIDE SEQUENCE</scope>
</reference>
<evidence type="ECO:0000256" key="2">
    <source>
        <dbReference type="SAM" id="MobiDB-lite"/>
    </source>
</evidence>
<protein>
    <submittedName>
        <fullName evidence="3">Uncharacterized protein</fullName>
    </submittedName>
</protein>
<feature type="region of interest" description="Disordered" evidence="2">
    <location>
        <begin position="1"/>
        <end position="45"/>
    </location>
</feature>
<dbReference type="AlphaFoldDB" id="A0A8J2LCW3"/>
<evidence type="ECO:0000313" key="4">
    <source>
        <dbReference type="Proteomes" id="UP000708208"/>
    </source>
</evidence>
<dbReference type="Proteomes" id="UP000708208">
    <property type="component" value="Unassembled WGS sequence"/>
</dbReference>
<keyword evidence="1" id="KW-0175">Coiled coil</keyword>
<sequence>GGQHDEVNNFQQFQSEDEMNRMDVGEDRCPMNQSEEPPAITSSEDSVMKIDLIRDLRSKLRQKERRISELKKELSQFRQAEDNGVTTDIGGGTMVTRNLLRSNFPALEDYPGSLVILSVVLQSIDLKILTEEVEAHINKGLPTSVNRNTYITAVITSRTQQDYKAFISEL</sequence>
<evidence type="ECO:0000313" key="3">
    <source>
        <dbReference type="EMBL" id="CAG7829133.1"/>
    </source>
</evidence>
<feature type="compositionally biased region" description="Polar residues" evidence="2">
    <location>
        <begin position="31"/>
        <end position="45"/>
    </location>
</feature>
<gene>
    <name evidence="3" type="ORF">AFUS01_LOCUS39010</name>
</gene>
<proteinExistence type="predicted"/>
<accession>A0A8J2LCW3</accession>
<keyword evidence="4" id="KW-1185">Reference proteome</keyword>
<name>A0A8J2LCW3_9HEXA</name>
<feature type="coiled-coil region" evidence="1">
    <location>
        <begin position="53"/>
        <end position="80"/>
    </location>
</feature>
<feature type="compositionally biased region" description="Basic and acidic residues" evidence="2">
    <location>
        <begin position="18"/>
        <end position="29"/>
    </location>
</feature>
<evidence type="ECO:0000256" key="1">
    <source>
        <dbReference type="SAM" id="Coils"/>
    </source>
</evidence>
<dbReference type="EMBL" id="CAJVCH010550253">
    <property type="protein sequence ID" value="CAG7829133.1"/>
    <property type="molecule type" value="Genomic_DNA"/>
</dbReference>
<comment type="caution">
    <text evidence="3">The sequence shown here is derived from an EMBL/GenBank/DDBJ whole genome shotgun (WGS) entry which is preliminary data.</text>
</comment>